<proteinExistence type="predicted"/>
<dbReference type="EMBL" id="FLQX01000019">
    <property type="protein sequence ID" value="SBT03813.1"/>
    <property type="molecule type" value="Genomic_DNA"/>
</dbReference>
<evidence type="ECO:0000313" key="2">
    <source>
        <dbReference type="Proteomes" id="UP000199169"/>
    </source>
</evidence>
<dbReference type="AlphaFoldDB" id="A0A1A8XIP0"/>
<sequence length="321" mass="36282">MALHFASFITVLDASLVDSYPLHTFIMTIPPSGPIAQKLIRRLTIFNNRKVVELRSFATGRQHSEILQKSVASRKTLDGLHPAHAIYVYLQNQVSVLSETISALPPLAELAKNYEEAERTYMPSGPPMSPLTYSYFFFWGVFDAAVGPARETLGTSIIAVIRWAGAHPEFVRLIEVMQQSRMGLYVHDGVEKSIVYLREFITDERLPCIVPAGYLGQRGEIWLVRVLPPPAPAFTQSVVMTTPYIIQMPRRDEWQSYLDRTLPKLKVADRFEAYARLMKYGLTFNHWNEYLVDAYVGSQASAIFLRGIPDISSSLPHSPHP</sequence>
<organism evidence="1 2">
    <name type="scientific">Candidatus Accumulibacter aalborgensis</name>
    <dbReference type="NCBI Taxonomy" id="1860102"/>
    <lineage>
        <taxon>Bacteria</taxon>
        <taxon>Pseudomonadati</taxon>
        <taxon>Pseudomonadota</taxon>
        <taxon>Betaproteobacteria</taxon>
        <taxon>Candidatus Accumulibacter</taxon>
    </lineage>
</organism>
<keyword evidence="2" id="KW-1185">Reference proteome</keyword>
<gene>
    <name evidence="1" type="ORF">ACCAA_1150016</name>
</gene>
<accession>A0A1A8XIP0</accession>
<protein>
    <submittedName>
        <fullName evidence="1">Uncharacterized protein</fullName>
    </submittedName>
</protein>
<evidence type="ECO:0000313" key="1">
    <source>
        <dbReference type="EMBL" id="SBT03813.1"/>
    </source>
</evidence>
<name>A0A1A8XIP0_9PROT</name>
<reference evidence="1 2" key="1">
    <citation type="submission" date="2016-06" db="EMBL/GenBank/DDBJ databases">
        <authorList>
            <person name="Kjaerup R.B."/>
            <person name="Dalgaard T.S."/>
            <person name="Juul-Madsen H.R."/>
        </authorList>
    </citation>
    <scope>NUCLEOTIDE SEQUENCE [LARGE SCALE GENOMIC DNA]</scope>
    <source>
        <strain evidence="1">3</strain>
    </source>
</reference>
<dbReference type="RefSeq" id="WP_186405662.1">
    <property type="nucleotide sequence ID" value="NZ_FLQX01000019.1"/>
</dbReference>
<dbReference type="Proteomes" id="UP000199169">
    <property type="component" value="Unassembled WGS sequence"/>
</dbReference>